<dbReference type="Gene3D" id="3.10.20.90">
    <property type="entry name" value="Phosphatidylinositol 3-kinase Catalytic Subunit, Chain A, domain 1"/>
    <property type="match status" value="1"/>
</dbReference>
<dbReference type="Proteomes" id="UP001498771">
    <property type="component" value="Unassembled WGS sequence"/>
</dbReference>
<gene>
    <name evidence="3" type="ORF">BZA70DRAFT_279444</name>
</gene>
<dbReference type="Pfam" id="PF13881">
    <property type="entry name" value="Rad60-SLD_2"/>
    <property type="match status" value="1"/>
</dbReference>
<feature type="domain" description="UBL3-like ubiquitin" evidence="2">
    <location>
        <begin position="52"/>
        <end position="116"/>
    </location>
</feature>
<comment type="caution">
    <text evidence="3">The sequence shown here is derived from an EMBL/GenBank/DDBJ whole genome shotgun (WGS) entry which is preliminary data.</text>
</comment>
<dbReference type="SUPFAM" id="SSF54236">
    <property type="entry name" value="Ubiquitin-like"/>
    <property type="match status" value="1"/>
</dbReference>
<evidence type="ECO:0000259" key="2">
    <source>
        <dbReference type="Pfam" id="PF13881"/>
    </source>
</evidence>
<dbReference type="PANTHER" id="PTHR13169:SF0">
    <property type="entry name" value="UBIQUITIN-LIKE PROTEIN 3"/>
    <property type="match status" value="1"/>
</dbReference>
<dbReference type="InterPro" id="IPR029071">
    <property type="entry name" value="Ubiquitin-like_domsf"/>
</dbReference>
<evidence type="ECO:0000256" key="1">
    <source>
        <dbReference type="SAM" id="MobiDB-lite"/>
    </source>
</evidence>
<feature type="compositionally biased region" description="Polar residues" evidence="1">
    <location>
        <begin position="147"/>
        <end position="181"/>
    </location>
</feature>
<dbReference type="InterPro" id="IPR040015">
    <property type="entry name" value="UBL3-like"/>
</dbReference>
<evidence type="ECO:0000313" key="3">
    <source>
        <dbReference type="EMBL" id="KAK7205261.1"/>
    </source>
</evidence>
<dbReference type="PANTHER" id="PTHR13169">
    <property type="entry name" value="UBIQUITIN-LIKE PROTEIN 3 HCG-1 PROTEIN"/>
    <property type="match status" value="1"/>
</dbReference>
<feature type="region of interest" description="Disordered" evidence="1">
    <location>
        <begin position="147"/>
        <end position="189"/>
    </location>
</feature>
<dbReference type="InterPro" id="IPR039540">
    <property type="entry name" value="UBL3-like_ubiquitin_dom"/>
</dbReference>
<protein>
    <recommendedName>
        <fullName evidence="2">UBL3-like ubiquitin domain-containing protein</fullName>
    </recommendedName>
</protein>
<dbReference type="GeneID" id="90038293"/>
<dbReference type="RefSeq" id="XP_064768294.1">
    <property type="nucleotide sequence ID" value="XM_064912781.1"/>
</dbReference>
<proteinExistence type="predicted"/>
<dbReference type="EMBL" id="JBBJBU010000006">
    <property type="protein sequence ID" value="KAK7205261.1"/>
    <property type="molecule type" value="Genomic_DNA"/>
</dbReference>
<evidence type="ECO:0000313" key="4">
    <source>
        <dbReference type="Proteomes" id="UP001498771"/>
    </source>
</evidence>
<accession>A0ABR1F614</accession>
<sequence length="189" mass="20838">MVALLDSSVMEPDKNSVTPLHISLLMVSGLRYTLTIDHDYMASHSLMLQDPEELSVKSLKECIFADWKEDWGDRPTDVEYIRLIHFGRLLDDKDSLVDSQLSRSNMYNVLHMSVRPVSIAGGVVPVPTKSRSSVHAAADAILPRRLNTASNNRDNSSHHTALSTSNSTPTYDAETRTNSHSGGCGCTIL</sequence>
<reference evidence="3 4" key="1">
    <citation type="submission" date="2024-03" db="EMBL/GenBank/DDBJ databases">
        <title>Genome-scale model development and genomic sequencing of the oleaginous clade Lipomyces.</title>
        <authorList>
            <consortium name="Lawrence Berkeley National Laboratory"/>
            <person name="Czajka J.J."/>
            <person name="Han Y."/>
            <person name="Kim J."/>
            <person name="Mondo S.J."/>
            <person name="Hofstad B.A."/>
            <person name="Robles A."/>
            <person name="Haridas S."/>
            <person name="Riley R."/>
            <person name="LaButti K."/>
            <person name="Pangilinan J."/>
            <person name="Andreopoulos W."/>
            <person name="Lipzen A."/>
            <person name="Yan J."/>
            <person name="Wang M."/>
            <person name="Ng V."/>
            <person name="Grigoriev I.V."/>
            <person name="Spatafora J.W."/>
            <person name="Magnuson J.K."/>
            <person name="Baker S.E."/>
            <person name="Pomraning K.R."/>
        </authorList>
    </citation>
    <scope>NUCLEOTIDE SEQUENCE [LARGE SCALE GENOMIC DNA]</scope>
    <source>
        <strain evidence="3 4">Phaff 52-87</strain>
    </source>
</reference>
<keyword evidence="4" id="KW-1185">Reference proteome</keyword>
<organism evidence="3 4">
    <name type="scientific">Myxozyma melibiosi</name>
    <dbReference type="NCBI Taxonomy" id="54550"/>
    <lineage>
        <taxon>Eukaryota</taxon>
        <taxon>Fungi</taxon>
        <taxon>Dikarya</taxon>
        <taxon>Ascomycota</taxon>
        <taxon>Saccharomycotina</taxon>
        <taxon>Lipomycetes</taxon>
        <taxon>Lipomycetales</taxon>
        <taxon>Lipomycetaceae</taxon>
        <taxon>Myxozyma</taxon>
    </lineage>
</organism>
<name>A0ABR1F614_9ASCO</name>